<name>A0A2U1CMS3_9BURK</name>
<dbReference type="Proteomes" id="UP000246145">
    <property type="component" value="Unassembled WGS sequence"/>
</dbReference>
<dbReference type="InterPro" id="IPR050107">
    <property type="entry name" value="ABC_carbohydrate_import_ATPase"/>
</dbReference>
<accession>A0A2U1CMS3</accession>
<dbReference type="GO" id="GO:0005524">
    <property type="term" value="F:ATP binding"/>
    <property type="evidence" value="ECO:0007669"/>
    <property type="project" value="UniProtKB-KW"/>
</dbReference>
<dbReference type="PANTHER" id="PTHR43790">
    <property type="entry name" value="CARBOHYDRATE TRANSPORT ATP-BINDING PROTEIN MG119-RELATED"/>
    <property type="match status" value="1"/>
</dbReference>
<dbReference type="InterPro" id="IPR027417">
    <property type="entry name" value="P-loop_NTPase"/>
</dbReference>
<evidence type="ECO:0000256" key="1">
    <source>
        <dbReference type="ARBA" id="ARBA00022448"/>
    </source>
</evidence>
<evidence type="ECO:0000313" key="8">
    <source>
        <dbReference type="EMBL" id="PVY62313.1"/>
    </source>
</evidence>
<dbReference type="RefSeq" id="WP_116518289.1">
    <property type="nucleotide sequence ID" value="NZ_JACCEX010000002.1"/>
</dbReference>
<sequence>MTNVTAQEFQATTHVPLRPVDSTSAQSFPLLRLKAVCKSFGATKALSDVSIAFEAGKIHCLLGENGAGKSTIGKIIGGLYAPDIGDVLLEGQEIRVNSPSHARALGIAVVHQELSLAPDLSVRDNLWLGAETKWCLSRQGESRRAVDVLSQLGLELDLEKPVNTLPVGTQQLVEIGKALMNAPRLIVFDEPTAMLGAVEKQQLFTVLRRLRASGISVILVTHHIDDVMEVGDCVTVMRNGRCIDSFDLEDHLQGADVLERLTGQRQVFEAAHELREATGEILLEIETSGADSTKKISVRCGEIVGLYGVLGCGAEDIVQGLVGLKTFRNTRYLLGGKRFKPSQPVDAMRHGVGYLAAGRQQNGVLSQRSIRENLMLTQLHQFSVMGWLSRTSECKHATQQLADAAVKYGCQEDAIESLSGGNQQKILLARAMAGARDLLVLEEPTAGVDIGAKQQIHERIKAAAARGLSVVVLSSDLPEVIALCDTIYTLHQGNIVNQYEAPDETCQAQIVGDVLGRYEVQS</sequence>
<evidence type="ECO:0000256" key="2">
    <source>
        <dbReference type="ARBA" id="ARBA00022475"/>
    </source>
</evidence>
<evidence type="ECO:0000256" key="6">
    <source>
        <dbReference type="ARBA" id="ARBA00022840"/>
    </source>
</evidence>
<keyword evidence="1" id="KW-0813">Transport</keyword>
<dbReference type="PANTHER" id="PTHR43790:SF9">
    <property type="entry name" value="GALACTOFURANOSE TRANSPORTER ATP-BINDING PROTEIN YTFR"/>
    <property type="match status" value="1"/>
</dbReference>
<feature type="domain" description="ABC transporter" evidence="7">
    <location>
        <begin position="31"/>
        <end position="264"/>
    </location>
</feature>
<dbReference type="InterPro" id="IPR017871">
    <property type="entry name" value="ABC_transporter-like_CS"/>
</dbReference>
<dbReference type="Gene3D" id="3.40.50.300">
    <property type="entry name" value="P-loop containing nucleotide triphosphate hydrolases"/>
    <property type="match status" value="2"/>
</dbReference>
<dbReference type="EMBL" id="QEKO01000002">
    <property type="protein sequence ID" value="PVY62313.1"/>
    <property type="molecule type" value="Genomic_DNA"/>
</dbReference>
<comment type="caution">
    <text evidence="8">The sequence shown here is derived from an EMBL/GenBank/DDBJ whole genome shotgun (WGS) entry which is preliminary data.</text>
</comment>
<keyword evidence="3" id="KW-0762">Sugar transport</keyword>
<dbReference type="Pfam" id="PF00005">
    <property type="entry name" value="ABC_tran"/>
    <property type="match status" value="2"/>
</dbReference>
<keyword evidence="4" id="KW-0677">Repeat</keyword>
<keyword evidence="5" id="KW-0547">Nucleotide-binding</keyword>
<keyword evidence="6 8" id="KW-0067">ATP-binding</keyword>
<evidence type="ECO:0000256" key="5">
    <source>
        <dbReference type="ARBA" id="ARBA00022741"/>
    </source>
</evidence>
<keyword evidence="2" id="KW-1003">Cell membrane</keyword>
<dbReference type="CDD" id="cd03215">
    <property type="entry name" value="ABC_Carb_Monos_II"/>
    <property type="match status" value="1"/>
</dbReference>
<organism evidence="8 9">
    <name type="scientific">Pusillimonas noertemannii</name>
    <dbReference type="NCBI Taxonomy" id="305977"/>
    <lineage>
        <taxon>Bacteria</taxon>
        <taxon>Pseudomonadati</taxon>
        <taxon>Pseudomonadota</taxon>
        <taxon>Betaproteobacteria</taxon>
        <taxon>Burkholderiales</taxon>
        <taxon>Alcaligenaceae</taxon>
        <taxon>Pusillimonas</taxon>
    </lineage>
</organism>
<dbReference type="SUPFAM" id="SSF52540">
    <property type="entry name" value="P-loop containing nucleoside triphosphate hydrolases"/>
    <property type="match status" value="2"/>
</dbReference>
<protein>
    <submittedName>
        <fullName evidence="8">Ribose transport system ATP-binding protein</fullName>
    </submittedName>
</protein>
<dbReference type="OrthoDB" id="9776369at2"/>
<dbReference type="CDD" id="cd03216">
    <property type="entry name" value="ABC_Carb_Monos_I"/>
    <property type="match status" value="1"/>
</dbReference>
<reference evidence="8 9" key="1">
    <citation type="submission" date="2018-04" db="EMBL/GenBank/DDBJ databases">
        <title>Genomic Encyclopedia of Type Strains, Phase IV (KMG-IV): sequencing the most valuable type-strain genomes for metagenomic binning, comparative biology and taxonomic classification.</title>
        <authorList>
            <person name="Goeker M."/>
        </authorList>
    </citation>
    <scope>NUCLEOTIDE SEQUENCE [LARGE SCALE GENOMIC DNA]</scope>
    <source>
        <strain evidence="8 9">DSM 10065</strain>
    </source>
</reference>
<dbReference type="PROSITE" id="PS00211">
    <property type="entry name" value="ABC_TRANSPORTER_1"/>
    <property type="match status" value="1"/>
</dbReference>
<dbReference type="InterPro" id="IPR003593">
    <property type="entry name" value="AAA+_ATPase"/>
</dbReference>
<dbReference type="PROSITE" id="PS50893">
    <property type="entry name" value="ABC_TRANSPORTER_2"/>
    <property type="match status" value="2"/>
</dbReference>
<proteinExistence type="predicted"/>
<dbReference type="GO" id="GO:0016887">
    <property type="term" value="F:ATP hydrolysis activity"/>
    <property type="evidence" value="ECO:0007669"/>
    <property type="project" value="InterPro"/>
</dbReference>
<dbReference type="AlphaFoldDB" id="A0A2U1CMS3"/>
<evidence type="ECO:0000313" key="9">
    <source>
        <dbReference type="Proteomes" id="UP000246145"/>
    </source>
</evidence>
<evidence type="ECO:0000259" key="7">
    <source>
        <dbReference type="PROSITE" id="PS50893"/>
    </source>
</evidence>
<keyword evidence="2" id="KW-0472">Membrane</keyword>
<dbReference type="SMART" id="SM00382">
    <property type="entry name" value="AAA"/>
    <property type="match status" value="2"/>
</dbReference>
<feature type="domain" description="ABC transporter" evidence="7">
    <location>
        <begin position="274"/>
        <end position="517"/>
    </location>
</feature>
<dbReference type="InterPro" id="IPR003439">
    <property type="entry name" value="ABC_transporter-like_ATP-bd"/>
</dbReference>
<gene>
    <name evidence="8" type="ORF">C7440_1806</name>
</gene>
<keyword evidence="9" id="KW-1185">Reference proteome</keyword>
<evidence type="ECO:0000256" key="4">
    <source>
        <dbReference type="ARBA" id="ARBA00022737"/>
    </source>
</evidence>
<evidence type="ECO:0000256" key="3">
    <source>
        <dbReference type="ARBA" id="ARBA00022597"/>
    </source>
</evidence>